<evidence type="ECO:0000313" key="3">
    <source>
        <dbReference type="Proteomes" id="UP000630887"/>
    </source>
</evidence>
<feature type="compositionally biased region" description="Polar residues" evidence="1">
    <location>
        <begin position="1"/>
        <end position="13"/>
    </location>
</feature>
<evidence type="ECO:0000256" key="1">
    <source>
        <dbReference type="SAM" id="MobiDB-lite"/>
    </source>
</evidence>
<dbReference type="AlphaFoldDB" id="A0A8J3KXQ5"/>
<name>A0A8J3KXQ5_9ACTN</name>
<gene>
    <name evidence="2" type="ORF">Cco03nite_47530</name>
</gene>
<reference evidence="2 3" key="1">
    <citation type="submission" date="2021-01" db="EMBL/GenBank/DDBJ databases">
        <title>Whole genome shotgun sequence of Catellatospora coxensis NBRC 107359.</title>
        <authorList>
            <person name="Komaki H."/>
            <person name="Tamura T."/>
        </authorList>
    </citation>
    <scope>NUCLEOTIDE SEQUENCE [LARGE SCALE GENOMIC DNA]</scope>
    <source>
        <strain evidence="2 3">NBRC 107359</strain>
    </source>
</reference>
<keyword evidence="3" id="KW-1185">Reference proteome</keyword>
<comment type="caution">
    <text evidence="2">The sequence shown here is derived from an EMBL/GenBank/DDBJ whole genome shotgun (WGS) entry which is preliminary data.</text>
</comment>
<dbReference type="EMBL" id="BONI01000042">
    <property type="protein sequence ID" value="GIG08053.1"/>
    <property type="molecule type" value="Genomic_DNA"/>
</dbReference>
<sequence length="46" mass="5201">MSQGTSSKVSNMSGIMHDRPDTLLSYRTPLVTEHGHLNRTQHLLPR</sequence>
<evidence type="ECO:0000313" key="2">
    <source>
        <dbReference type="EMBL" id="GIG08053.1"/>
    </source>
</evidence>
<protein>
    <submittedName>
        <fullName evidence="2">Uncharacterized protein</fullName>
    </submittedName>
</protein>
<feature type="region of interest" description="Disordered" evidence="1">
    <location>
        <begin position="1"/>
        <end position="20"/>
    </location>
</feature>
<organism evidence="2 3">
    <name type="scientific">Catellatospora coxensis</name>
    <dbReference type="NCBI Taxonomy" id="310354"/>
    <lineage>
        <taxon>Bacteria</taxon>
        <taxon>Bacillati</taxon>
        <taxon>Actinomycetota</taxon>
        <taxon>Actinomycetes</taxon>
        <taxon>Micromonosporales</taxon>
        <taxon>Micromonosporaceae</taxon>
        <taxon>Catellatospora</taxon>
    </lineage>
</organism>
<dbReference type="Proteomes" id="UP000630887">
    <property type="component" value="Unassembled WGS sequence"/>
</dbReference>
<proteinExistence type="predicted"/>
<accession>A0A8J3KXQ5</accession>